<dbReference type="Proteomes" id="UP000220102">
    <property type="component" value="Unassembled WGS sequence"/>
</dbReference>
<dbReference type="InterPro" id="IPR015806">
    <property type="entry name" value="Pyrv_Knase_insert_dom_sf"/>
</dbReference>
<dbReference type="InterPro" id="IPR036918">
    <property type="entry name" value="Pyrv_Knase_C_sf"/>
</dbReference>
<dbReference type="Pfam" id="PF00224">
    <property type="entry name" value="PK"/>
    <property type="match status" value="1"/>
</dbReference>
<sequence>MNRRTKIVCTLGPASSDSETIENLIEAGMNVARMNFSHGSHDDHAERIHTVREAAKRQGKTVTILQDLQGPKIRVGQMKDGSVMLDEGQTLVITPDPVEEGTAERVHIDYPTLAEDADIGGRILLDDGLLELKVTDIQGTDLITEVVEGGPLRSRKGVNLPNIRTSTPSLTEKDREDLKFGLSMDVDVVALSFVRERSDVEELLGLIEDAGNNVSIVAKIEKPEAVRNIEEILEVVDGIMVARGDLGIEMPMEEVPSTQKMLISRSMATARPVITATQMLESMVDNPRPTRAEASDVANAVLDGSDAVMLSAETAVGTDPVRVVQAMTKIIRRAERHWTDFRQTLSMTPGHLERTENVTESVSFTACRLAEQVNAAAICCLTNSGATARSIARHRPSMPIYAFTDNQRVVGQLGMLWGTQSFHIPFQQDTDQGIARVHSILRDQGLVEPGSHVVITAGMPLPARGRTNMVHVSRVQ</sequence>
<keyword evidence="9" id="KW-0067">ATP-binding</keyword>
<keyword evidence="6" id="KW-0479">Metal-binding</keyword>
<comment type="pathway">
    <text evidence="2 14">Carbohydrate degradation; glycolysis; pyruvate from D-glyceraldehyde 3-phosphate: step 5/5.</text>
</comment>
<dbReference type="InterPro" id="IPR011037">
    <property type="entry name" value="Pyrv_Knase-like_insert_dom_sf"/>
</dbReference>
<dbReference type="Gene3D" id="2.40.33.10">
    <property type="entry name" value="PK beta-barrel domain-like"/>
    <property type="match status" value="1"/>
</dbReference>
<dbReference type="UniPathway" id="UPA00109">
    <property type="reaction ID" value="UER00188"/>
</dbReference>
<reference evidence="17 18" key="1">
    <citation type="submission" date="2017-10" db="EMBL/GenBank/DDBJ databases">
        <title>Draft genome of Longibacter Salinarum.</title>
        <authorList>
            <person name="Goh K.M."/>
            <person name="Shamsir M.S."/>
            <person name="Lim S.W."/>
        </authorList>
    </citation>
    <scope>NUCLEOTIDE SEQUENCE [LARGE SCALE GENOMIC DNA]</scope>
    <source>
        <strain evidence="17 18">KCTC 52045</strain>
    </source>
</reference>
<dbReference type="PANTHER" id="PTHR11817">
    <property type="entry name" value="PYRUVATE KINASE"/>
    <property type="match status" value="1"/>
</dbReference>
<dbReference type="NCBIfam" id="TIGR01064">
    <property type="entry name" value="pyruv_kin"/>
    <property type="match status" value="1"/>
</dbReference>
<comment type="cofactor">
    <cofactor evidence="1">
        <name>K(+)</name>
        <dbReference type="ChEBI" id="CHEBI:29103"/>
    </cofactor>
</comment>
<evidence type="ECO:0000256" key="5">
    <source>
        <dbReference type="ARBA" id="ARBA00022679"/>
    </source>
</evidence>
<dbReference type="PROSITE" id="PS00110">
    <property type="entry name" value="PYRUVATE_KINASE"/>
    <property type="match status" value="1"/>
</dbReference>
<evidence type="ECO:0000256" key="2">
    <source>
        <dbReference type="ARBA" id="ARBA00004997"/>
    </source>
</evidence>
<evidence type="ECO:0000256" key="11">
    <source>
        <dbReference type="ARBA" id="ARBA00023152"/>
    </source>
</evidence>
<dbReference type="AlphaFoldDB" id="A0A2A8D1B1"/>
<dbReference type="GO" id="GO:0016301">
    <property type="term" value="F:kinase activity"/>
    <property type="evidence" value="ECO:0007669"/>
    <property type="project" value="UniProtKB-KW"/>
</dbReference>
<evidence type="ECO:0000256" key="3">
    <source>
        <dbReference type="ARBA" id="ARBA00008663"/>
    </source>
</evidence>
<keyword evidence="18" id="KW-1185">Reference proteome</keyword>
<dbReference type="InterPro" id="IPR001697">
    <property type="entry name" value="Pyr_Knase"/>
</dbReference>
<evidence type="ECO:0000313" key="17">
    <source>
        <dbReference type="EMBL" id="PEN14593.1"/>
    </source>
</evidence>
<dbReference type="SUPFAM" id="SSF51621">
    <property type="entry name" value="Phosphoenolpyruvate/pyruvate domain"/>
    <property type="match status" value="1"/>
</dbReference>
<evidence type="ECO:0000256" key="7">
    <source>
        <dbReference type="ARBA" id="ARBA00022741"/>
    </source>
</evidence>
<evidence type="ECO:0000256" key="4">
    <source>
        <dbReference type="ARBA" id="ARBA00012142"/>
    </source>
</evidence>
<evidence type="ECO:0000256" key="13">
    <source>
        <dbReference type="NCBIfam" id="TIGR01064"/>
    </source>
</evidence>
<dbReference type="InterPro" id="IPR018209">
    <property type="entry name" value="Pyrv_Knase_AS"/>
</dbReference>
<feature type="domain" description="Pyruvate kinase C-terminal" evidence="16">
    <location>
        <begin position="360"/>
        <end position="472"/>
    </location>
</feature>
<evidence type="ECO:0000256" key="8">
    <source>
        <dbReference type="ARBA" id="ARBA00022777"/>
    </source>
</evidence>
<evidence type="ECO:0000256" key="6">
    <source>
        <dbReference type="ARBA" id="ARBA00022723"/>
    </source>
</evidence>
<dbReference type="Gene3D" id="3.40.1380.20">
    <property type="entry name" value="Pyruvate kinase, C-terminal domain"/>
    <property type="match status" value="1"/>
</dbReference>
<feature type="domain" description="Pyruvate kinase barrel" evidence="15">
    <location>
        <begin position="3"/>
        <end position="323"/>
    </location>
</feature>
<keyword evidence="7" id="KW-0547">Nucleotide-binding</keyword>
<keyword evidence="10 14" id="KW-0460">Magnesium</keyword>
<dbReference type="InterPro" id="IPR015813">
    <property type="entry name" value="Pyrv/PenolPyrv_kinase-like_dom"/>
</dbReference>
<keyword evidence="5 14" id="KW-0808">Transferase</keyword>
<evidence type="ECO:0000256" key="14">
    <source>
        <dbReference type="RuleBase" id="RU000504"/>
    </source>
</evidence>
<keyword evidence="12 17" id="KW-0670">Pyruvate</keyword>
<evidence type="ECO:0000256" key="9">
    <source>
        <dbReference type="ARBA" id="ARBA00022840"/>
    </source>
</evidence>
<proteinExistence type="inferred from homology"/>
<keyword evidence="8 14" id="KW-0418">Kinase</keyword>
<comment type="catalytic activity">
    <reaction evidence="14">
        <text>pyruvate + ATP = phosphoenolpyruvate + ADP + H(+)</text>
        <dbReference type="Rhea" id="RHEA:18157"/>
        <dbReference type="ChEBI" id="CHEBI:15361"/>
        <dbReference type="ChEBI" id="CHEBI:15378"/>
        <dbReference type="ChEBI" id="CHEBI:30616"/>
        <dbReference type="ChEBI" id="CHEBI:58702"/>
        <dbReference type="ChEBI" id="CHEBI:456216"/>
        <dbReference type="EC" id="2.7.1.40"/>
    </reaction>
</comment>
<evidence type="ECO:0000259" key="15">
    <source>
        <dbReference type="Pfam" id="PF00224"/>
    </source>
</evidence>
<dbReference type="GO" id="GO:0030955">
    <property type="term" value="F:potassium ion binding"/>
    <property type="evidence" value="ECO:0007669"/>
    <property type="project" value="UniProtKB-UniRule"/>
</dbReference>
<gene>
    <name evidence="17" type="primary">pyk</name>
    <name evidence="17" type="ORF">CRI94_06110</name>
</gene>
<protein>
    <recommendedName>
        <fullName evidence="4 13">Pyruvate kinase</fullName>
        <ecNumber evidence="4 13">2.7.1.40</ecNumber>
    </recommendedName>
</protein>
<dbReference type="FunFam" id="2.40.33.10:FF:000001">
    <property type="entry name" value="Pyruvate kinase"/>
    <property type="match status" value="1"/>
</dbReference>
<evidence type="ECO:0000256" key="12">
    <source>
        <dbReference type="ARBA" id="ARBA00023317"/>
    </source>
</evidence>
<dbReference type="SUPFAM" id="SSF52935">
    <property type="entry name" value="PK C-terminal domain-like"/>
    <property type="match status" value="1"/>
</dbReference>
<evidence type="ECO:0000256" key="10">
    <source>
        <dbReference type="ARBA" id="ARBA00022842"/>
    </source>
</evidence>
<name>A0A2A8D1B1_9BACT</name>
<dbReference type="InterPro" id="IPR015795">
    <property type="entry name" value="Pyrv_Knase_C"/>
</dbReference>
<evidence type="ECO:0000313" key="18">
    <source>
        <dbReference type="Proteomes" id="UP000220102"/>
    </source>
</evidence>
<dbReference type="PRINTS" id="PR01050">
    <property type="entry name" value="PYRUVTKNASE"/>
</dbReference>
<dbReference type="OrthoDB" id="9812123at2"/>
<comment type="similarity">
    <text evidence="3 14">Belongs to the pyruvate kinase family.</text>
</comment>
<evidence type="ECO:0000259" key="16">
    <source>
        <dbReference type="Pfam" id="PF02887"/>
    </source>
</evidence>
<comment type="caution">
    <text evidence="17">The sequence shown here is derived from an EMBL/GenBank/DDBJ whole genome shotgun (WGS) entry which is preliminary data.</text>
</comment>
<dbReference type="NCBIfam" id="NF004978">
    <property type="entry name" value="PRK06354.1"/>
    <property type="match status" value="1"/>
</dbReference>
<dbReference type="InterPro" id="IPR040442">
    <property type="entry name" value="Pyrv_kinase-like_dom_sf"/>
</dbReference>
<dbReference type="RefSeq" id="WP_098074766.1">
    <property type="nucleotide sequence ID" value="NZ_PDEQ01000002.1"/>
</dbReference>
<dbReference type="GO" id="GO:0000287">
    <property type="term" value="F:magnesium ion binding"/>
    <property type="evidence" value="ECO:0007669"/>
    <property type="project" value="UniProtKB-UniRule"/>
</dbReference>
<dbReference type="NCBIfam" id="NF004491">
    <property type="entry name" value="PRK05826.1"/>
    <property type="match status" value="1"/>
</dbReference>
<dbReference type="Gene3D" id="3.20.20.60">
    <property type="entry name" value="Phosphoenolpyruvate-binding domains"/>
    <property type="match status" value="1"/>
</dbReference>
<accession>A0A2A8D1B1</accession>
<dbReference type="SUPFAM" id="SSF50800">
    <property type="entry name" value="PK beta-barrel domain-like"/>
    <property type="match status" value="1"/>
</dbReference>
<dbReference type="Pfam" id="PF02887">
    <property type="entry name" value="PK_C"/>
    <property type="match status" value="1"/>
</dbReference>
<dbReference type="GO" id="GO:0005524">
    <property type="term" value="F:ATP binding"/>
    <property type="evidence" value="ECO:0007669"/>
    <property type="project" value="UniProtKB-KW"/>
</dbReference>
<dbReference type="GO" id="GO:0004743">
    <property type="term" value="F:pyruvate kinase activity"/>
    <property type="evidence" value="ECO:0007669"/>
    <property type="project" value="UniProtKB-UniRule"/>
</dbReference>
<dbReference type="EC" id="2.7.1.40" evidence="4 13"/>
<dbReference type="EMBL" id="PDEQ01000002">
    <property type="protein sequence ID" value="PEN14593.1"/>
    <property type="molecule type" value="Genomic_DNA"/>
</dbReference>
<evidence type="ECO:0000256" key="1">
    <source>
        <dbReference type="ARBA" id="ARBA00001958"/>
    </source>
</evidence>
<dbReference type="InterPro" id="IPR015793">
    <property type="entry name" value="Pyrv_Knase_brl"/>
</dbReference>
<organism evidence="17 18">
    <name type="scientific">Longibacter salinarum</name>
    <dbReference type="NCBI Taxonomy" id="1850348"/>
    <lineage>
        <taxon>Bacteria</taxon>
        <taxon>Pseudomonadati</taxon>
        <taxon>Rhodothermota</taxon>
        <taxon>Rhodothermia</taxon>
        <taxon>Rhodothermales</taxon>
        <taxon>Salisaetaceae</taxon>
        <taxon>Longibacter</taxon>
    </lineage>
</organism>
<keyword evidence="11 14" id="KW-0324">Glycolysis</keyword>